<dbReference type="EMBL" id="VFPO01000001">
    <property type="protein sequence ID" value="TQM67022.1"/>
    <property type="molecule type" value="Genomic_DNA"/>
</dbReference>
<accession>A0A543I8V3</accession>
<name>A0A543I8V3_9ACTN</name>
<feature type="transmembrane region" description="Helical" evidence="2">
    <location>
        <begin position="181"/>
        <end position="200"/>
    </location>
</feature>
<evidence type="ECO:0000313" key="3">
    <source>
        <dbReference type="EMBL" id="TQM67022.1"/>
    </source>
</evidence>
<keyword evidence="2" id="KW-1133">Transmembrane helix</keyword>
<feature type="transmembrane region" description="Helical" evidence="2">
    <location>
        <begin position="150"/>
        <end position="175"/>
    </location>
</feature>
<feature type="transmembrane region" description="Helical" evidence="2">
    <location>
        <begin position="457"/>
        <end position="483"/>
    </location>
</feature>
<feature type="transmembrane region" description="Helical" evidence="2">
    <location>
        <begin position="533"/>
        <end position="554"/>
    </location>
</feature>
<keyword evidence="4" id="KW-1185">Reference proteome</keyword>
<evidence type="ECO:0000256" key="2">
    <source>
        <dbReference type="SAM" id="Phobius"/>
    </source>
</evidence>
<organism evidence="3 4">
    <name type="scientific">Actinomadura hallensis</name>
    <dbReference type="NCBI Taxonomy" id="337895"/>
    <lineage>
        <taxon>Bacteria</taxon>
        <taxon>Bacillati</taxon>
        <taxon>Actinomycetota</taxon>
        <taxon>Actinomycetes</taxon>
        <taxon>Streptosporangiales</taxon>
        <taxon>Thermomonosporaceae</taxon>
        <taxon>Actinomadura</taxon>
    </lineage>
</organism>
<dbReference type="AlphaFoldDB" id="A0A543I8V3"/>
<evidence type="ECO:0000256" key="1">
    <source>
        <dbReference type="SAM" id="MobiDB-lite"/>
    </source>
</evidence>
<sequence length="561" mass="56759">MTASVTERTGSTGGRGGSARERAETFTGTFRLARLALRRDRVQLPSWLLGLTAVTGLVASSMSGLYGTEREQAAYARSNAASAVSRVFNGIVPEPNLGAVITAETFSLLAVLAALMNVFAVVRHTRQNEETGRAEMIGATVVGRHAPLTAALLVALGADAALAVLVAAALVAAGLPAAGSLLLGAAIGATGAAFAGVAAVTAQICESARAANGIASASLGLAYLLRGAGDGLAEPGADGLTASSLWPSWLSPLGWGQQAQPFAADRPWPLLLHAALLAALVAAAYRLTDHRDVGTGMLPVRRGPATAPRALLSPLGLAWRLQRGVLYGWAAGMLVVGAMLGAVGDQAEELLGTSDGLTEAIGKLGGTGDLVDVYFAAMLGLTGVIVAGYTVQALLRMRAEETGPLEAVLATAVSRPRWMASHIVCAVAGTAVVLAVHGLANAVAYCVAAGSADRLPALLGAAMVQLPATLTLAGFVIAAIGLLPKWSVAISWAALTACVLIGQVGPIVELPQWAANVSPYTHTPALPSSDLTAAPLVALGAVAAVLAAAGLVSFRRRDLTF</sequence>
<feature type="transmembrane region" description="Helical" evidence="2">
    <location>
        <begin position="373"/>
        <end position="395"/>
    </location>
</feature>
<dbReference type="RefSeq" id="WP_221635179.1">
    <property type="nucleotide sequence ID" value="NZ_VFPO01000001.1"/>
</dbReference>
<feature type="region of interest" description="Disordered" evidence="1">
    <location>
        <begin position="1"/>
        <end position="21"/>
    </location>
</feature>
<dbReference type="Proteomes" id="UP000316706">
    <property type="component" value="Unassembled WGS sequence"/>
</dbReference>
<feature type="compositionally biased region" description="Low complexity" evidence="1">
    <location>
        <begin position="1"/>
        <end position="10"/>
    </location>
</feature>
<comment type="caution">
    <text evidence="3">The sequence shown here is derived from an EMBL/GenBank/DDBJ whole genome shotgun (WGS) entry which is preliminary data.</text>
</comment>
<keyword evidence="2" id="KW-0812">Transmembrane</keyword>
<feature type="transmembrane region" description="Helical" evidence="2">
    <location>
        <begin position="97"/>
        <end position="122"/>
    </location>
</feature>
<reference evidence="3 4" key="1">
    <citation type="submission" date="2019-06" db="EMBL/GenBank/DDBJ databases">
        <title>Sequencing the genomes of 1000 actinobacteria strains.</title>
        <authorList>
            <person name="Klenk H.-P."/>
        </authorList>
    </citation>
    <scope>NUCLEOTIDE SEQUENCE [LARGE SCALE GENOMIC DNA]</scope>
    <source>
        <strain evidence="3 4">DSM 45043</strain>
    </source>
</reference>
<feature type="transmembrane region" description="Helical" evidence="2">
    <location>
        <begin position="490"/>
        <end position="513"/>
    </location>
</feature>
<feature type="transmembrane region" description="Helical" evidence="2">
    <location>
        <begin position="325"/>
        <end position="344"/>
    </location>
</feature>
<protein>
    <submittedName>
        <fullName evidence="3">ABC-2 type transport system permease protein</fullName>
    </submittedName>
</protein>
<evidence type="ECO:0000313" key="4">
    <source>
        <dbReference type="Proteomes" id="UP000316706"/>
    </source>
</evidence>
<gene>
    <name evidence="3" type="ORF">FHX41_0619</name>
</gene>
<proteinExistence type="predicted"/>
<keyword evidence="2" id="KW-0472">Membrane</keyword>
<feature type="transmembrane region" description="Helical" evidence="2">
    <location>
        <begin position="44"/>
        <end position="66"/>
    </location>
</feature>
<feature type="transmembrane region" description="Helical" evidence="2">
    <location>
        <begin position="423"/>
        <end position="445"/>
    </location>
</feature>